<dbReference type="Pfam" id="PF04430">
    <property type="entry name" value="DUF498"/>
    <property type="match status" value="1"/>
</dbReference>
<gene>
    <name evidence="2" type="ORF">GALL_481790</name>
</gene>
<dbReference type="InterPro" id="IPR036748">
    <property type="entry name" value="MTH938-like_sf"/>
</dbReference>
<dbReference type="Gene3D" id="3.40.1230.10">
    <property type="entry name" value="MTH938-like"/>
    <property type="match status" value="1"/>
</dbReference>
<evidence type="ECO:0008006" key="3">
    <source>
        <dbReference type="Google" id="ProtNLM"/>
    </source>
</evidence>
<dbReference type="AlphaFoldDB" id="A0A1J5PF01"/>
<name>A0A1J5PF01_9ZZZZ</name>
<reference evidence="2" key="1">
    <citation type="submission" date="2016-10" db="EMBL/GenBank/DDBJ databases">
        <title>Sequence of Gallionella enrichment culture.</title>
        <authorList>
            <person name="Poehlein A."/>
            <person name="Muehling M."/>
            <person name="Daniel R."/>
        </authorList>
    </citation>
    <scope>NUCLEOTIDE SEQUENCE</scope>
</reference>
<accession>A0A1J5PF01</accession>
<comment type="caution">
    <text evidence="2">The sequence shown here is derived from an EMBL/GenBank/DDBJ whole genome shotgun (WGS) entry which is preliminary data.</text>
</comment>
<dbReference type="CDD" id="cd00248">
    <property type="entry name" value="Mth938-like"/>
    <property type="match status" value="1"/>
</dbReference>
<dbReference type="PANTHER" id="PTHR21192">
    <property type="entry name" value="NUCLEAR PROTEIN E3-3"/>
    <property type="match status" value="1"/>
</dbReference>
<feature type="region of interest" description="Disordered" evidence="1">
    <location>
        <begin position="1"/>
        <end position="29"/>
    </location>
</feature>
<dbReference type="PANTHER" id="PTHR21192:SF2">
    <property type="entry name" value="NADH DEHYDROGENASE [UBIQUINONE] 1 ALPHA SUBCOMPLEX ASSEMBLY FACTOR 3"/>
    <property type="match status" value="1"/>
</dbReference>
<proteinExistence type="predicted"/>
<dbReference type="SUPFAM" id="SSF64076">
    <property type="entry name" value="MTH938-like"/>
    <property type="match status" value="1"/>
</dbReference>
<protein>
    <recommendedName>
        <fullName evidence="3">Protein containing DUF498</fullName>
    </recommendedName>
</protein>
<organism evidence="2">
    <name type="scientific">mine drainage metagenome</name>
    <dbReference type="NCBI Taxonomy" id="410659"/>
    <lineage>
        <taxon>unclassified sequences</taxon>
        <taxon>metagenomes</taxon>
        <taxon>ecological metagenomes</taxon>
    </lineage>
</organism>
<evidence type="ECO:0000313" key="2">
    <source>
        <dbReference type="EMBL" id="OIQ70209.1"/>
    </source>
</evidence>
<dbReference type="InterPro" id="IPR007523">
    <property type="entry name" value="NDUFAF3/AAMDC"/>
</dbReference>
<evidence type="ECO:0000256" key="1">
    <source>
        <dbReference type="SAM" id="MobiDB-lite"/>
    </source>
</evidence>
<dbReference type="EMBL" id="MLJW01004313">
    <property type="protein sequence ID" value="OIQ70209.1"/>
    <property type="molecule type" value="Genomic_DNA"/>
</dbReference>
<sequence length="144" mass="15732">MIPKSGNRFSDKIMPRQTTNRPDAPHLPRSAPIEAYGNGGFAFAEMSHRGSLLCLPDAIWAWPVTKVGEIDEYSLARVFAAANAIDTLIVGTGTDVWMPPRGLREALRAVHIVLDPMQTGPAIRTYNIMIGERRRVAAALIAVP</sequence>